<evidence type="ECO:0000259" key="1">
    <source>
        <dbReference type="Pfam" id="PF08608"/>
    </source>
</evidence>
<dbReference type="Proteomes" id="UP000219482">
    <property type="component" value="Unassembled WGS sequence"/>
</dbReference>
<keyword evidence="4" id="KW-1185">Reference proteome</keyword>
<dbReference type="NCBIfam" id="TIGR03084">
    <property type="entry name" value="TIGR03084 family metal-binding protein"/>
    <property type="match status" value="1"/>
</dbReference>
<protein>
    <submittedName>
        <fullName evidence="3">TIGR03084 family protein</fullName>
    </submittedName>
</protein>
<name>A0A286GGD4_9ACTN</name>
<dbReference type="SUPFAM" id="SSF109854">
    <property type="entry name" value="DinB/YfiT-like putative metalloenzymes"/>
    <property type="match status" value="1"/>
</dbReference>
<dbReference type="RefSeq" id="WP_097182662.1">
    <property type="nucleotide sequence ID" value="NZ_OCNK01000001.1"/>
</dbReference>
<dbReference type="InterPro" id="IPR034660">
    <property type="entry name" value="DinB/YfiT-like"/>
</dbReference>
<dbReference type="AlphaFoldDB" id="A0A286GGD4"/>
<evidence type="ECO:0000313" key="4">
    <source>
        <dbReference type="Proteomes" id="UP000219482"/>
    </source>
</evidence>
<organism evidence="3 4">
    <name type="scientific">Blastococcus haudaquaticus</name>
    <dbReference type="NCBI Taxonomy" id="1938745"/>
    <lineage>
        <taxon>Bacteria</taxon>
        <taxon>Bacillati</taxon>
        <taxon>Actinomycetota</taxon>
        <taxon>Actinomycetes</taxon>
        <taxon>Geodermatophilales</taxon>
        <taxon>Geodermatophilaceae</taxon>
        <taxon>Blastococcus</taxon>
    </lineage>
</organism>
<dbReference type="NCBIfam" id="TIGR03083">
    <property type="entry name" value="maleylpyruvate isomerase family mycothiol-dependent enzyme"/>
    <property type="match status" value="1"/>
</dbReference>
<evidence type="ECO:0000313" key="3">
    <source>
        <dbReference type="EMBL" id="SOD94581.1"/>
    </source>
</evidence>
<dbReference type="GO" id="GO:0046872">
    <property type="term" value="F:metal ion binding"/>
    <property type="evidence" value="ECO:0007669"/>
    <property type="project" value="InterPro"/>
</dbReference>
<accession>A0A286GGD4</accession>
<proteinExistence type="predicted"/>
<dbReference type="InterPro" id="IPR017518">
    <property type="entry name" value="CHP03084"/>
</dbReference>
<dbReference type="InterPro" id="IPR017517">
    <property type="entry name" value="Maleyloyr_isom"/>
</dbReference>
<sequence length="269" mass="28164">MSDRARLLAALLDDLAAESAQLDTVVTQLEDIAWLAPTPAAGWTVAMQIAHLAWTDEQALLAVTDPTAFTAAVAASGPDLAGAVDAAAAAGAAGEPAPLLARWRTGRAALARELAALPDGATVPWFGPPMGAASLATARLMETWAHGLDVTDALRLPPSVSLRLRAVAHLGVRTRDFAFAQHGLPAPAEPFRVELTAPDGAVWTFGPEDAAQRVTGPALDFCLRVTRRRHRADLHLTVTGPDADRWLDLAQAFAGPPGADRPPAQEETP</sequence>
<evidence type="ECO:0000259" key="2">
    <source>
        <dbReference type="Pfam" id="PF11716"/>
    </source>
</evidence>
<gene>
    <name evidence="3" type="ORF">SAMN06272739_0910</name>
</gene>
<dbReference type="Gene3D" id="1.20.120.450">
    <property type="entry name" value="dinb family like domain"/>
    <property type="match status" value="1"/>
</dbReference>
<reference evidence="4" key="1">
    <citation type="submission" date="2017-09" db="EMBL/GenBank/DDBJ databases">
        <authorList>
            <person name="Varghese N."/>
            <person name="Submissions S."/>
        </authorList>
    </citation>
    <scope>NUCLEOTIDE SEQUENCE [LARGE SCALE GENOMIC DNA]</scope>
    <source>
        <strain evidence="4">DSM 44270</strain>
    </source>
</reference>
<dbReference type="Pfam" id="PF11716">
    <property type="entry name" value="MDMPI_N"/>
    <property type="match status" value="1"/>
</dbReference>
<dbReference type="InterPro" id="IPR024344">
    <property type="entry name" value="MDMPI_metal-binding"/>
</dbReference>
<dbReference type="InterPro" id="IPR013917">
    <property type="entry name" value="tRNA_wybutosine-synth"/>
</dbReference>
<feature type="domain" description="Mycothiol-dependent maleylpyruvate isomerase metal-binding" evidence="2">
    <location>
        <begin position="15"/>
        <end position="150"/>
    </location>
</feature>
<dbReference type="OrthoDB" id="113180at2"/>
<feature type="domain" description="tRNA wybutosine-synthesis" evidence="1">
    <location>
        <begin position="187"/>
        <end position="234"/>
    </location>
</feature>
<dbReference type="EMBL" id="OCNK01000001">
    <property type="protein sequence ID" value="SOD94581.1"/>
    <property type="molecule type" value="Genomic_DNA"/>
</dbReference>
<dbReference type="Pfam" id="PF08608">
    <property type="entry name" value="Wyosine_form"/>
    <property type="match status" value="1"/>
</dbReference>